<organism evidence="1 2">
    <name type="scientific">Caldisphaera lagunensis (strain DSM 15908 / JCM 11604 / ANMR 0165 / IC-154)</name>
    <dbReference type="NCBI Taxonomy" id="1056495"/>
    <lineage>
        <taxon>Archaea</taxon>
        <taxon>Thermoproteota</taxon>
        <taxon>Thermoprotei</taxon>
        <taxon>Acidilobales</taxon>
        <taxon>Caldisphaeraceae</taxon>
        <taxon>Caldisphaera</taxon>
    </lineage>
</organism>
<dbReference type="HOGENOM" id="CLU_1063962_0_0_2"/>
<dbReference type="Proteomes" id="UP000010469">
    <property type="component" value="Chromosome"/>
</dbReference>
<accession>L0ABB6</accession>
<dbReference type="OrthoDB" id="378377at2157"/>
<reference evidence="2" key="1">
    <citation type="submission" date="2012-03" db="EMBL/GenBank/DDBJ databases">
        <title>Complete genome of Caldisphaera lagunensis DSM 15908.</title>
        <authorList>
            <person name="Lucas S."/>
            <person name="Copeland A."/>
            <person name="Lapidus A."/>
            <person name="Glavina del Rio T."/>
            <person name="Dalin E."/>
            <person name="Tice H."/>
            <person name="Bruce D."/>
            <person name="Goodwin L."/>
            <person name="Pitluck S."/>
            <person name="Peters L."/>
            <person name="Mikhailova N."/>
            <person name="Teshima H."/>
            <person name="Kyrpides N."/>
            <person name="Mavromatis K."/>
            <person name="Ivanova N."/>
            <person name="Brettin T."/>
            <person name="Detter J.C."/>
            <person name="Han C."/>
            <person name="Larimer F."/>
            <person name="Land M."/>
            <person name="Hauser L."/>
            <person name="Markowitz V."/>
            <person name="Cheng J.-F."/>
            <person name="Hugenholtz P."/>
            <person name="Woyke T."/>
            <person name="Wu D."/>
            <person name="Spring S."/>
            <person name="Schroeder M."/>
            <person name="Brambilla E."/>
            <person name="Klenk H.-P."/>
            <person name="Eisen J.A."/>
        </authorList>
    </citation>
    <scope>NUCLEOTIDE SEQUENCE [LARGE SCALE GENOMIC DNA]</scope>
    <source>
        <strain evidence="2">DSM 15908 / JCM 11604 / IC-154</strain>
    </source>
</reference>
<dbReference type="eggNOG" id="arCOG13712">
    <property type="taxonomic scope" value="Archaea"/>
</dbReference>
<dbReference type="InParanoid" id="L0ABB6"/>
<name>L0ABB6_CALLD</name>
<gene>
    <name evidence="1" type="ordered locus">Calag_0687</name>
</gene>
<dbReference type="STRING" id="1056495.Calag_0687"/>
<proteinExistence type="predicted"/>
<dbReference type="GeneID" id="14211947"/>
<evidence type="ECO:0000313" key="1">
    <source>
        <dbReference type="EMBL" id="AFZ70432.1"/>
    </source>
</evidence>
<keyword evidence="2" id="KW-1185">Reference proteome</keyword>
<dbReference type="KEGG" id="clg:Calag_0687"/>
<dbReference type="RefSeq" id="WP_015232330.1">
    <property type="nucleotide sequence ID" value="NC_019791.1"/>
</dbReference>
<dbReference type="EMBL" id="CP003378">
    <property type="protein sequence ID" value="AFZ70432.1"/>
    <property type="molecule type" value="Genomic_DNA"/>
</dbReference>
<protein>
    <submittedName>
        <fullName evidence="1">Uncharacterized protein</fullName>
    </submittedName>
</protein>
<evidence type="ECO:0000313" key="2">
    <source>
        <dbReference type="Proteomes" id="UP000010469"/>
    </source>
</evidence>
<dbReference type="AlphaFoldDB" id="L0ABB6"/>
<sequence>MLSLRKEQNDVEWASKLIDECIMNYKNGNGMNGYLPSCLSNLKEQLNKGTKKENLINYILNFKKIADDLFGKLVSDYNLEYQLPSNVDPKDVAVYVWPSLLSDGNSLNLYSLTLYNWFSFSFKKGDGKSELEPITFLFNKEKDTYKLIMAYARVHYDLCEYNIEKIKGIKVIFARYGHTPYILGENYVRVKCPKVKHSNSRTGRKYWDRMWLAAGNIFTRITGIRKVQFKFKNNIKVYILGCLPKTNNNPFKSPIYPLQFF</sequence>